<evidence type="ECO:0000313" key="1">
    <source>
        <dbReference type="EMBL" id="AUX78836.1"/>
    </source>
</evidence>
<reference evidence="1 2" key="1">
    <citation type="submission" date="2017-10" db="EMBL/GenBank/DDBJ databases">
        <title>Analysis of the genome sequences of Rhizobium populations associated to common bean (phaseolus vulgaris).</title>
        <authorList>
            <person name="Bustos P."/>
            <person name="Santamaria R.I."/>
            <person name="Miranda-Sanchez F."/>
            <person name="Perez-Carrascal O."/>
            <person name="Juarez S."/>
            <person name="Lozano L."/>
            <person name="Martinez-Flores I."/>
            <person name="Vinuesa P."/>
            <person name="Martinez-Romero E."/>
            <person name="Cevallos M.A."/>
            <person name="Romero D."/>
            <person name="Davila G."/>
            <person name="Gonzalez V."/>
        </authorList>
    </citation>
    <scope>NUCLEOTIDE SEQUENCE [LARGE SCALE GENOMIC DNA]</scope>
    <source>
        <strain evidence="1 2">NXT3</strain>
        <plasmid evidence="2">Plasmid psfrenxt3b</plasmid>
    </source>
</reference>
<dbReference type="EMBL" id="CP024309">
    <property type="protein sequence ID" value="AUX78836.1"/>
    <property type="molecule type" value="Genomic_DNA"/>
</dbReference>
<evidence type="ECO:0000313" key="2">
    <source>
        <dbReference type="Proteomes" id="UP000239340"/>
    </source>
</evidence>
<protein>
    <submittedName>
        <fullName evidence="1">Uncharacterized protein</fullName>
    </submittedName>
</protein>
<geneLocation type="plasmid" evidence="2">
    <name>psfrenxt3b</name>
</geneLocation>
<sequence length="73" mass="8210">MRHYLGLAKFIVWMKLIGALDSRRHAFRGVGEDLSNCKLGPGEEYLPAFARIRLNKAATVAKGPPQILQLWAF</sequence>
<organism evidence="1 2">
    <name type="scientific">Rhizobium fredii</name>
    <name type="common">Sinorhizobium fredii</name>
    <dbReference type="NCBI Taxonomy" id="380"/>
    <lineage>
        <taxon>Bacteria</taxon>
        <taxon>Pseudomonadati</taxon>
        <taxon>Pseudomonadota</taxon>
        <taxon>Alphaproteobacteria</taxon>
        <taxon>Hyphomicrobiales</taxon>
        <taxon>Rhizobiaceae</taxon>
        <taxon>Sinorhizobium/Ensifer group</taxon>
        <taxon>Sinorhizobium</taxon>
    </lineage>
</organism>
<proteinExistence type="predicted"/>
<name>A0A2L0HBI5_RHIFR</name>
<dbReference type="RefSeq" id="WP_158665390.1">
    <property type="nucleotide sequence ID" value="NZ_CP024309.1"/>
</dbReference>
<keyword evidence="1" id="KW-0614">Plasmid</keyword>
<dbReference type="AlphaFoldDB" id="A0A2L0HBI5"/>
<accession>A0A2L0HBI5</accession>
<dbReference type="Proteomes" id="UP000239340">
    <property type="component" value="Plasmid pSfreNXT3b"/>
</dbReference>
<gene>
    <name evidence="1" type="ORF">NXT3_PB00175</name>
</gene>